<feature type="compositionally biased region" description="Acidic residues" evidence="1">
    <location>
        <begin position="201"/>
        <end position="211"/>
    </location>
</feature>
<feature type="compositionally biased region" description="Basic and acidic residues" evidence="1">
    <location>
        <begin position="232"/>
        <end position="244"/>
    </location>
</feature>
<feature type="non-terminal residue" evidence="2">
    <location>
        <position position="356"/>
    </location>
</feature>
<dbReference type="Proteomes" id="UP000682733">
    <property type="component" value="Unassembled WGS sequence"/>
</dbReference>
<sequence>QWGVQAGTVLKVLEQALVYDATLSTTTDSSSPFSLKNVAQRIDQQREQSTEKRKNDTYVINKPLKPDIPNIKFDAEPEKLVNTDLIVQDLDRTVTPNTKSSEEKIDLFQGLFTGQFDAKNKKLLRTVSNPELHKLVLVEEKPNRSLSDVDHEEQEQSSERKLSLPLDNKSANNQSEIKQSLSNTIIKSDHEPTFIISGSSDESEHEEEEEDMKTLRDTLASYLVENDDEEDNKNSLDKQTKHSSSEPVIVTKSKDVTHKRSANNSITADDIDDDDVWCNEEDEENLVFKVKFDLEKEEELRKILGNETLEIVREALKRVEADTQTIASLVPEDKRHLLNSDALLTLLSMNVGQISN</sequence>
<organism evidence="2 4">
    <name type="scientific">Didymodactylos carnosus</name>
    <dbReference type="NCBI Taxonomy" id="1234261"/>
    <lineage>
        <taxon>Eukaryota</taxon>
        <taxon>Metazoa</taxon>
        <taxon>Spiralia</taxon>
        <taxon>Gnathifera</taxon>
        <taxon>Rotifera</taxon>
        <taxon>Eurotatoria</taxon>
        <taxon>Bdelloidea</taxon>
        <taxon>Philodinida</taxon>
        <taxon>Philodinidae</taxon>
        <taxon>Didymodactylos</taxon>
    </lineage>
</organism>
<evidence type="ECO:0000313" key="4">
    <source>
        <dbReference type="Proteomes" id="UP000677228"/>
    </source>
</evidence>
<proteinExistence type="predicted"/>
<comment type="caution">
    <text evidence="2">The sequence shown here is derived from an EMBL/GenBank/DDBJ whole genome shotgun (WGS) entry which is preliminary data.</text>
</comment>
<gene>
    <name evidence="2" type="ORF">OVA965_LOCUS40561</name>
    <name evidence="3" type="ORF">TMI583_LOCUS42012</name>
</gene>
<dbReference type="EMBL" id="CAJNOK010044410">
    <property type="protein sequence ID" value="CAF1574377.1"/>
    <property type="molecule type" value="Genomic_DNA"/>
</dbReference>
<reference evidence="2" key="1">
    <citation type="submission" date="2021-02" db="EMBL/GenBank/DDBJ databases">
        <authorList>
            <person name="Nowell W R."/>
        </authorList>
    </citation>
    <scope>NUCLEOTIDE SEQUENCE</scope>
</reference>
<dbReference type="EMBL" id="CAJOBA010067285">
    <property type="protein sequence ID" value="CAF4370303.1"/>
    <property type="molecule type" value="Genomic_DNA"/>
</dbReference>
<feature type="region of interest" description="Disordered" evidence="1">
    <location>
        <begin position="226"/>
        <end position="257"/>
    </location>
</feature>
<evidence type="ECO:0000256" key="1">
    <source>
        <dbReference type="SAM" id="MobiDB-lite"/>
    </source>
</evidence>
<accession>A0A8S2FW03</accession>
<name>A0A8S2FW03_9BILA</name>
<feature type="region of interest" description="Disordered" evidence="1">
    <location>
        <begin position="143"/>
        <end position="213"/>
    </location>
</feature>
<protein>
    <submittedName>
        <fullName evidence="2">Uncharacterized protein</fullName>
    </submittedName>
</protein>
<feature type="compositionally biased region" description="Polar residues" evidence="1">
    <location>
        <begin position="169"/>
        <end position="186"/>
    </location>
</feature>
<evidence type="ECO:0000313" key="3">
    <source>
        <dbReference type="EMBL" id="CAF4370303.1"/>
    </source>
</evidence>
<dbReference type="AlphaFoldDB" id="A0A8S2FW03"/>
<dbReference type="Proteomes" id="UP000677228">
    <property type="component" value="Unassembled WGS sequence"/>
</dbReference>
<evidence type="ECO:0000313" key="2">
    <source>
        <dbReference type="EMBL" id="CAF1574377.1"/>
    </source>
</evidence>